<dbReference type="EMBL" id="CP115167">
    <property type="protein sequence ID" value="WDA60606.1"/>
    <property type="molecule type" value="Genomic_DNA"/>
</dbReference>
<evidence type="ECO:0000313" key="2">
    <source>
        <dbReference type="Proteomes" id="UP001217044"/>
    </source>
</evidence>
<evidence type="ECO:0000313" key="1">
    <source>
        <dbReference type="EMBL" id="WDA60606.1"/>
    </source>
</evidence>
<geneLocation type="plasmid" evidence="1 2">
    <name>pDATS02</name>
</geneLocation>
<keyword evidence="2" id="KW-1185">Reference proteome</keyword>
<dbReference type="RefSeq" id="WP_273991355.1">
    <property type="nucleotide sequence ID" value="NZ_BAABQT010000022.1"/>
</dbReference>
<reference evidence="1 2" key="1">
    <citation type="submission" date="2022-12" db="EMBL/GenBank/DDBJ databases">
        <title>Genome Sequence of Deinococcus aquaticus Type Strain PB314.</title>
        <authorList>
            <person name="Albert C."/>
            <person name="Hill J."/>
            <person name="Boren L."/>
            <person name="Scholz-Ng S."/>
            <person name="Fatema N."/>
            <person name="Grosso R."/>
            <person name="Soboslay E."/>
            <person name="Tuohy J."/>
        </authorList>
    </citation>
    <scope>NUCLEOTIDE SEQUENCE [LARGE SCALE GENOMIC DNA]</scope>
    <source>
        <strain evidence="1 2">PB-314</strain>
        <plasmid evidence="1 2">pDATS02</plasmid>
    </source>
</reference>
<sequence>MKETDVVVDRNLMYGDLNEIAEHIAARYRLETPALGKPSLESPKPVTLSLAEVQRMPEAFSLALWPGRAEYPGVRVNVRVPFTGDPELFQYQPSEFNLNPPAAEVDRLHRQVIFTFNFLEGRFDPAQFLPVAATLTQPFQWWLEKVAAEVRPFNESLPTQLVHLLERRRSVLVATHQQAETHGFAVDFDPVQAARLLVQREQLHTLTIAQTSPLPQRRSATLLPEQDYQLVLDGIDDFARQLERGNRMVGQLGEEALRDVLLAGLNMLFRGQVSGETFNRRGKTDILIRQGNDIAFLGECKFWGGSKLFTETVDQLLNYLTSRDLLTALIIFNRNKNGSDVVENVLDRIRNHPQYLKDVAVDVQRRILRFQFQHGQDDKVSVDVAVLVYDL</sequence>
<organism evidence="1 2">
    <name type="scientific">Deinococcus aquaticus</name>
    <dbReference type="NCBI Taxonomy" id="328692"/>
    <lineage>
        <taxon>Bacteria</taxon>
        <taxon>Thermotogati</taxon>
        <taxon>Deinococcota</taxon>
        <taxon>Deinococci</taxon>
        <taxon>Deinococcales</taxon>
        <taxon>Deinococcaceae</taxon>
        <taxon>Deinococcus</taxon>
    </lineage>
</organism>
<proteinExistence type="predicted"/>
<gene>
    <name evidence="1" type="ORF">M8445_17870</name>
</gene>
<keyword evidence="1" id="KW-0614">Plasmid</keyword>
<accession>A0ABY7V6Z3</accession>
<protein>
    <recommendedName>
        <fullName evidence="3">Restriction endonuclease</fullName>
    </recommendedName>
</protein>
<dbReference type="Proteomes" id="UP001217044">
    <property type="component" value="Plasmid pDATS02"/>
</dbReference>
<evidence type="ECO:0008006" key="3">
    <source>
        <dbReference type="Google" id="ProtNLM"/>
    </source>
</evidence>
<name>A0ABY7V6Z3_9DEIO</name>